<reference evidence="2 3" key="1">
    <citation type="submission" date="2015-07" db="EMBL/GenBank/DDBJ databases">
        <title>Emmonsia species relationships and genome sequence.</title>
        <authorList>
            <consortium name="The Broad Institute Genomics Platform"/>
            <person name="Cuomo C.A."/>
            <person name="Munoz J.F."/>
            <person name="Imamovic A."/>
            <person name="Priest M.E."/>
            <person name="Young S."/>
            <person name="Clay O.K."/>
            <person name="McEwen J.G."/>
        </authorList>
    </citation>
    <scope>NUCLEOTIDE SEQUENCE [LARGE SCALE GENOMIC DNA]</scope>
    <source>
        <strain evidence="2 3">UAMH 9510</strain>
    </source>
</reference>
<evidence type="ECO:0000256" key="1">
    <source>
        <dbReference type="SAM" id="MobiDB-lite"/>
    </source>
</evidence>
<dbReference type="Proteomes" id="UP000182235">
    <property type="component" value="Unassembled WGS sequence"/>
</dbReference>
<accession>A0A1J9PP51</accession>
<protein>
    <submittedName>
        <fullName evidence="2">Uncharacterized protein</fullName>
    </submittedName>
</protein>
<dbReference type="VEuPathDB" id="FungiDB:AJ78_02257"/>
<organism evidence="2 3">
    <name type="scientific">Emergomyces pasteurianus Ep9510</name>
    <dbReference type="NCBI Taxonomy" id="1447872"/>
    <lineage>
        <taxon>Eukaryota</taxon>
        <taxon>Fungi</taxon>
        <taxon>Dikarya</taxon>
        <taxon>Ascomycota</taxon>
        <taxon>Pezizomycotina</taxon>
        <taxon>Eurotiomycetes</taxon>
        <taxon>Eurotiomycetidae</taxon>
        <taxon>Onygenales</taxon>
        <taxon>Ajellomycetaceae</taxon>
        <taxon>Emergomyces</taxon>
    </lineage>
</organism>
<feature type="region of interest" description="Disordered" evidence="1">
    <location>
        <begin position="18"/>
        <end position="38"/>
    </location>
</feature>
<dbReference type="EMBL" id="LGRN01000059">
    <property type="protein sequence ID" value="OJD17666.1"/>
    <property type="molecule type" value="Genomic_DNA"/>
</dbReference>
<keyword evidence="3" id="KW-1185">Reference proteome</keyword>
<sequence>MLLRVVAAARLRISKETSSSLSPSSNASTTMTIGSGKPMHSCASGTRTNFSPLGTGWDQSTQQRFVIGPTSVIEEAYRNNRVGGNCRNDIDYISPLWCVFASSIESAAASKALKEHQPFRLALGDSNDNALGKIEASLLATV</sequence>
<evidence type="ECO:0000313" key="3">
    <source>
        <dbReference type="Proteomes" id="UP000182235"/>
    </source>
</evidence>
<comment type="caution">
    <text evidence="2">The sequence shown here is derived from an EMBL/GenBank/DDBJ whole genome shotgun (WGS) entry which is preliminary data.</text>
</comment>
<dbReference type="AlphaFoldDB" id="A0A1J9PP51"/>
<gene>
    <name evidence="2" type="ORF">AJ78_02257</name>
</gene>
<feature type="compositionally biased region" description="Low complexity" evidence="1">
    <location>
        <begin position="18"/>
        <end position="30"/>
    </location>
</feature>
<name>A0A1J9PP51_9EURO</name>
<evidence type="ECO:0000313" key="2">
    <source>
        <dbReference type="EMBL" id="OJD17666.1"/>
    </source>
</evidence>
<proteinExistence type="predicted"/>